<name>A0A2N9ECD1_FAGSY</name>
<reference evidence="1" key="1">
    <citation type="submission" date="2018-02" db="EMBL/GenBank/DDBJ databases">
        <authorList>
            <person name="Cohen D.B."/>
            <person name="Kent A.D."/>
        </authorList>
    </citation>
    <scope>NUCLEOTIDE SEQUENCE</scope>
</reference>
<organism evidence="1">
    <name type="scientific">Fagus sylvatica</name>
    <name type="common">Beechnut</name>
    <dbReference type="NCBI Taxonomy" id="28930"/>
    <lineage>
        <taxon>Eukaryota</taxon>
        <taxon>Viridiplantae</taxon>
        <taxon>Streptophyta</taxon>
        <taxon>Embryophyta</taxon>
        <taxon>Tracheophyta</taxon>
        <taxon>Spermatophyta</taxon>
        <taxon>Magnoliopsida</taxon>
        <taxon>eudicotyledons</taxon>
        <taxon>Gunneridae</taxon>
        <taxon>Pentapetalae</taxon>
        <taxon>rosids</taxon>
        <taxon>fabids</taxon>
        <taxon>Fagales</taxon>
        <taxon>Fagaceae</taxon>
        <taxon>Fagus</taxon>
    </lineage>
</organism>
<protein>
    <submittedName>
        <fullName evidence="1">Uncharacterized protein</fullName>
    </submittedName>
</protein>
<proteinExistence type="predicted"/>
<accession>A0A2N9ECD1</accession>
<gene>
    <name evidence="1" type="ORF">FSB_LOCUS240</name>
</gene>
<dbReference type="EMBL" id="OIVN01000003">
    <property type="protein sequence ID" value="SPC72358.1"/>
    <property type="molecule type" value="Genomic_DNA"/>
</dbReference>
<sequence length="136" mass="14760">MFWASALRGSVCRDGASCYGGASCCGGVSTEALPAVISSMISCGAPESREGLYDIPEETLKELASSTTTEGGRRDVDGTPDIPTNLYKITMQQEQIVRTLDQPSGGWPLALRCLSQFMDQKVIKRCNKQELKEFCI</sequence>
<evidence type="ECO:0000313" key="1">
    <source>
        <dbReference type="EMBL" id="SPC72358.1"/>
    </source>
</evidence>
<dbReference type="AlphaFoldDB" id="A0A2N9ECD1"/>